<reference evidence="4" key="1">
    <citation type="journal article" date="2020" name="Cell">
        <title>Large-Scale Comparative Analyses of Tick Genomes Elucidate Their Genetic Diversity and Vector Capacities.</title>
        <authorList>
            <consortium name="Tick Genome and Microbiome Consortium (TIGMIC)"/>
            <person name="Jia N."/>
            <person name="Wang J."/>
            <person name="Shi W."/>
            <person name="Du L."/>
            <person name="Sun Y."/>
            <person name="Zhan W."/>
            <person name="Jiang J.F."/>
            <person name="Wang Q."/>
            <person name="Zhang B."/>
            <person name="Ji P."/>
            <person name="Bell-Sakyi L."/>
            <person name="Cui X.M."/>
            <person name="Yuan T.T."/>
            <person name="Jiang B.G."/>
            <person name="Yang W.F."/>
            <person name="Lam T.T."/>
            <person name="Chang Q.C."/>
            <person name="Ding S.J."/>
            <person name="Wang X.J."/>
            <person name="Zhu J.G."/>
            <person name="Ruan X.D."/>
            <person name="Zhao L."/>
            <person name="Wei J.T."/>
            <person name="Ye R.Z."/>
            <person name="Que T.C."/>
            <person name="Du C.H."/>
            <person name="Zhou Y.H."/>
            <person name="Cheng J.X."/>
            <person name="Dai P.F."/>
            <person name="Guo W.B."/>
            <person name="Han X.H."/>
            <person name="Huang E.J."/>
            <person name="Li L.F."/>
            <person name="Wei W."/>
            <person name="Gao Y.C."/>
            <person name="Liu J.Z."/>
            <person name="Shao H.Z."/>
            <person name="Wang X."/>
            <person name="Wang C.C."/>
            <person name="Yang T.C."/>
            <person name="Huo Q.B."/>
            <person name="Li W."/>
            <person name="Chen H.Y."/>
            <person name="Chen S.E."/>
            <person name="Zhou L.G."/>
            <person name="Ni X.B."/>
            <person name="Tian J.H."/>
            <person name="Sheng Y."/>
            <person name="Liu T."/>
            <person name="Pan Y.S."/>
            <person name="Xia L.Y."/>
            <person name="Li J."/>
            <person name="Zhao F."/>
            <person name="Cao W.C."/>
        </authorList>
    </citation>
    <scope>NUCLEOTIDE SEQUENCE</scope>
    <source>
        <strain evidence="4">Rsan-2018</strain>
    </source>
</reference>
<dbReference type="SMART" id="SM00674">
    <property type="entry name" value="CENPB"/>
    <property type="match status" value="1"/>
</dbReference>
<dbReference type="InterPro" id="IPR050863">
    <property type="entry name" value="CenT-Element_Derived"/>
</dbReference>
<keyword evidence="5" id="KW-1185">Reference proteome</keyword>
<accession>A0A9D4Q187</accession>
<evidence type="ECO:0000256" key="1">
    <source>
        <dbReference type="ARBA" id="ARBA00004123"/>
    </source>
</evidence>
<dbReference type="Pfam" id="PF03221">
    <property type="entry name" value="HTH_Tnp_Tc5"/>
    <property type="match status" value="1"/>
</dbReference>
<dbReference type="AlphaFoldDB" id="A0A9D4Q187"/>
<dbReference type="PANTHER" id="PTHR19303">
    <property type="entry name" value="TRANSPOSON"/>
    <property type="match status" value="1"/>
</dbReference>
<keyword evidence="2" id="KW-0238">DNA-binding</keyword>
<sequence>MAAAFPDVDRAVFAWFCEQRVKKVPLSGKVLQHKALDFTSILCHDSFKASSGWSSHFKACHDVVAKVISEEAAAIDSMATSMIQVRH</sequence>
<evidence type="ECO:0000259" key="3">
    <source>
        <dbReference type="PROSITE" id="PS51253"/>
    </source>
</evidence>
<dbReference type="VEuPathDB" id="VectorBase:RSAN_047655"/>
<dbReference type="PROSITE" id="PS51253">
    <property type="entry name" value="HTH_CENPB"/>
    <property type="match status" value="1"/>
</dbReference>
<gene>
    <name evidence="4" type="ORF">HPB52_017268</name>
</gene>
<comment type="caution">
    <text evidence="4">The sequence shown here is derived from an EMBL/GenBank/DDBJ whole genome shotgun (WGS) entry which is preliminary data.</text>
</comment>
<dbReference type="GO" id="GO:0005634">
    <property type="term" value="C:nucleus"/>
    <property type="evidence" value="ECO:0007669"/>
    <property type="project" value="UniProtKB-SubCell"/>
</dbReference>
<comment type="subcellular location">
    <subcellularLocation>
        <location evidence="1">Nucleus</location>
    </subcellularLocation>
</comment>
<dbReference type="SUPFAM" id="SSF46689">
    <property type="entry name" value="Homeodomain-like"/>
    <property type="match status" value="1"/>
</dbReference>
<dbReference type="EMBL" id="JABSTV010001249">
    <property type="protein sequence ID" value="KAH7962633.1"/>
    <property type="molecule type" value="Genomic_DNA"/>
</dbReference>
<feature type="domain" description="HTH CENPB-type" evidence="3">
    <location>
        <begin position="1"/>
        <end position="67"/>
    </location>
</feature>
<dbReference type="Gene3D" id="1.10.10.60">
    <property type="entry name" value="Homeodomain-like"/>
    <property type="match status" value="1"/>
</dbReference>
<evidence type="ECO:0000313" key="5">
    <source>
        <dbReference type="Proteomes" id="UP000821837"/>
    </source>
</evidence>
<organism evidence="4 5">
    <name type="scientific">Rhipicephalus sanguineus</name>
    <name type="common">Brown dog tick</name>
    <name type="synonym">Ixodes sanguineus</name>
    <dbReference type="NCBI Taxonomy" id="34632"/>
    <lineage>
        <taxon>Eukaryota</taxon>
        <taxon>Metazoa</taxon>
        <taxon>Ecdysozoa</taxon>
        <taxon>Arthropoda</taxon>
        <taxon>Chelicerata</taxon>
        <taxon>Arachnida</taxon>
        <taxon>Acari</taxon>
        <taxon>Parasitiformes</taxon>
        <taxon>Ixodida</taxon>
        <taxon>Ixodoidea</taxon>
        <taxon>Ixodidae</taxon>
        <taxon>Rhipicephalinae</taxon>
        <taxon>Rhipicephalus</taxon>
        <taxon>Rhipicephalus</taxon>
    </lineage>
</organism>
<evidence type="ECO:0000256" key="2">
    <source>
        <dbReference type="ARBA" id="ARBA00023125"/>
    </source>
</evidence>
<reference evidence="4" key="2">
    <citation type="submission" date="2021-09" db="EMBL/GenBank/DDBJ databases">
        <authorList>
            <person name="Jia N."/>
            <person name="Wang J."/>
            <person name="Shi W."/>
            <person name="Du L."/>
            <person name="Sun Y."/>
            <person name="Zhan W."/>
            <person name="Jiang J."/>
            <person name="Wang Q."/>
            <person name="Zhang B."/>
            <person name="Ji P."/>
            <person name="Sakyi L.B."/>
            <person name="Cui X."/>
            <person name="Yuan T."/>
            <person name="Jiang B."/>
            <person name="Yang W."/>
            <person name="Lam T.T.-Y."/>
            <person name="Chang Q."/>
            <person name="Ding S."/>
            <person name="Wang X."/>
            <person name="Zhu J."/>
            <person name="Ruan X."/>
            <person name="Zhao L."/>
            <person name="Wei J."/>
            <person name="Que T."/>
            <person name="Du C."/>
            <person name="Cheng J."/>
            <person name="Dai P."/>
            <person name="Han X."/>
            <person name="Huang E."/>
            <person name="Gao Y."/>
            <person name="Liu J."/>
            <person name="Shao H."/>
            <person name="Ye R."/>
            <person name="Li L."/>
            <person name="Wei W."/>
            <person name="Wang X."/>
            <person name="Wang C."/>
            <person name="Huo Q."/>
            <person name="Li W."/>
            <person name="Guo W."/>
            <person name="Chen H."/>
            <person name="Chen S."/>
            <person name="Zhou L."/>
            <person name="Zhou L."/>
            <person name="Ni X."/>
            <person name="Tian J."/>
            <person name="Zhou Y."/>
            <person name="Sheng Y."/>
            <person name="Liu T."/>
            <person name="Pan Y."/>
            <person name="Xia L."/>
            <person name="Li J."/>
            <person name="Zhao F."/>
            <person name="Cao W."/>
        </authorList>
    </citation>
    <scope>NUCLEOTIDE SEQUENCE</scope>
    <source>
        <strain evidence="4">Rsan-2018</strain>
        <tissue evidence="4">Larvae</tissue>
    </source>
</reference>
<name>A0A9D4Q187_RHISA</name>
<dbReference type="GO" id="GO:0003677">
    <property type="term" value="F:DNA binding"/>
    <property type="evidence" value="ECO:0007669"/>
    <property type="project" value="UniProtKB-KW"/>
</dbReference>
<dbReference type="InterPro" id="IPR006600">
    <property type="entry name" value="HTH_CenpB_DNA-bd_dom"/>
</dbReference>
<dbReference type="PANTHER" id="PTHR19303:SF73">
    <property type="entry name" value="PROTEIN PDC2"/>
    <property type="match status" value="1"/>
</dbReference>
<proteinExistence type="predicted"/>
<dbReference type="InterPro" id="IPR009057">
    <property type="entry name" value="Homeodomain-like_sf"/>
</dbReference>
<protein>
    <recommendedName>
        <fullName evidence="3">HTH CENPB-type domain-containing protein</fullName>
    </recommendedName>
</protein>
<evidence type="ECO:0000313" key="4">
    <source>
        <dbReference type="EMBL" id="KAH7962633.1"/>
    </source>
</evidence>
<dbReference type="Proteomes" id="UP000821837">
    <property type="component" value="Chromosome 3"/>
</dbReference>